<organism evidence="1 2">
    <name type="scientific">Temnothorax curvispinosus</name>
    <dbReference type="NCBI Taxonomy" id="300111"/>
    <lineage>
        <taxon>Eukaryota</taxon>
        <taxon>Metazoa</taxon>
        <taxon>Ecdysozoa</taxon>
        <taxon>Arthropoda</taxon>
        <taxon>Hexapoda</taxon>
        <taxon>Insecta</taxon>
        <taxon>Pterygota</taxon>
        <taxon>Neoptera</taxon>
        <taxon>Endopterygota</taxon>
        <taxon>Hymenoptera</taxon>
        <taxon>Apocrita</taxon>
        <taxon>Aculeata</taxon>
        <taxon>Formicoidea</taxon>
        <taxon>Formicidae</taxon>
        <taxon>Myrmicinae</taxon>
        <taxon>Temnothorax</taxon>
    </lineage>
</organism>
<protein>
    <submittedName>
        <fullName evidence="2">Uncharacterized protein LOC112462105 isoform X1</fullName>
    </submittedName>
</protein>
<dbReference type="InterPro" id="IPR016162">
    <property type="entry name" value="Ald_DH_N"/>
</dbReference>
<keyword evidence="1" id="KW-1185">Reference proteome</keyword>
<evidence type="ECO:0000313" key="2">
    <source>
        <dbReference type="RefSeq" id="XP_024883463.1"/>
    </source>
</evidence>
<evidence type="ECO:0000313" key="1">
    <source>
        <dbReference type="Proteomes" id="UP000504618"/>
    </source>
</evidence>
<name>A0A6J1QNE7_9HYME</name>
<accession>A0A6J1QNE7</accession>
<dbReference type="GO" id="GO:0016491">
    <property type="term" value="F:oxidoreductase activity"/>
    <property type="evidence" value="ECO:0007669"/>
    <property type="project" value="InterPro"/>
</dbReference>
<dbReference type="AlphaFoldDB" id="A0A6J1QNE7"/>
<dbReference type="OrthoDB" id="7548642at2759"/>
<dbReference type="Gene3D" id="3.40.605.10">
    <property type="entry name" value="Aldehyde Dehydrogenase, Chain A, domain 1"/>
    <property type="match status" value="1"/>
</dbReference>
<gene>
    <name evidence="2" type="primary">LOC112462105</name>
</gene>
<dbReference type="SUPFAM" id="SSF53720">
    <property type="entry name" value="ALDH-like"/>
    <property type="match status" value="1"/>
</dbReference>
<dbReference type="Proteomes" id="UP000504618">
    <property type="component" value="Unplaced"/>
</dbReference>
<dbReference type="RefSeq" id="XP_024883463.1">
    <property type="nucleotide sequence ID" value="XM_025027695.1"/>
</dbReference>
<proteinExistence type="predicted"/>
<reference evidence="2" key="1">
    <citation type="submission" date="2025-08" db="UniProtKB">
        <authorList>
            <consortium name="RefSeq"/>
        </authorList>
    </citation>
    <scope>IDENTIFICATION</scope>
    <source>
        <tissue evidence="2">Whole body</tissue>
    </source>
</reference>
<dbReference type="InterPro" id="IPR016161">
    <property type="entry name" value="Ald_DH/histidinol_DH"/>
</dbReference>
<dbReference type="GeneID" id="112462105"/>
<sequence>MEAIEDELLEAIQKCYTDLEYDTINLPDGDGEDTDIADKIWKSYSAETKIFTLGKKMNLADRNNFSDRFLKTASVMEKNLSLFKADVEFTDIITTIIKYLNYFGMKFMLHHSKYDEEYEKDDIVLLVLFTILKMCDEYSEILCHFIINAIITKSALEKSIQYQHLKQTYNSKISTLIINVIKICSSSRNQDFKYFVIGDTQTVIILADSDLYAFITYYKYVGMSISRIWVQDPIKEKFLWLMNNIGGIGNIQDIWDICTFRTKEELYIACWTAWTADEMNIISIWTEDIAFAKNLAMSLYGDVIFINTYMDFYNGIVLLPFTKIFGKTVHKLCKPDFDDSMKKMSVVKSSVNNLFYDGMWQLPVKGTYWIHDDRQWANATSDDVNKCINSAEKGFKIWSSKSVACRTQILSKFTSVLEGSGESVLADVVSKEIKFSCVYANSLFYVSQSEGLDVTKIRNPRGVIILKEENEAILFSRLMQILIVGNSVIVICDANSCSLVPYCNMFQISEIPPGVINLLSRKDVKELELLCGMDYESYEKQFFSEDDLEKTYINLSKPKHIVVPFK</sequence>